<evidence type="ECO:0000313" key="2">
    <source>
        <dbReference type="Proteomes" id="UP001596380"/>
    </source>
</evidence>
<protein>
    <submittedName>
        <fullName evidence="1">Uncharacterized protein</fullName>
    </submittedName>
</protein>
<dbReference type="Proteomes" id="UP001596380">
    <property type="component" value="Unassembled WGS sequence"/>
</dbReference>
<organism evidence="1 2">
    <name type="scientific">Actinomadura yumaensis</name>
    <dbReference type="NCBI Taxonomy" id="111807"/>
    <lineage>
        <taxon>Bacteria</taxon>
        <taxon>Bacillati</taxon>
        <taxon>Actinomycetota</taxon>
        <taxon>Actinomycetes</taxon>
        <taxon>Streptosporangiales</taxon>
        <taxon>Thermomonosporaceae</taxon>
        <taxon>Actinomadura</taxon>
    </lineage>
</organism>
<gene>
    <name evidence="1" type="ORF">ACFQKB_01315</name>
</gene>
<proteinExistence type="predicted"/>
<evidence type="ECO:0000313" key="1">
    <source>
        <dbReference type="EMBL" id="MFC6878396.1"/>
    </source>
</evidence>
<name>A0ABW2CBX8_9ACTN</name>
<keyword evidence="2" id="KW-1185">Reference proteome</keyword>
<accession>A0ABW2CBX8</accession>
<dbReference type="EMBL" id="JBHSXS010000001">
    <property type="protein sequence ID" value="MFC6878396.1"/>
    <property type="molecule type" value="Genomic_DNA"/>
</dbReference>
<reference evidence="2" key="1">
    <citation type="journal article" date="2019" name="Int. J. Syst. Evol. Microbiol.">
        <title>The Global Catalogue of Microorganisms (GCM) 10K type strain sequencing project: providing services to taxonomists for standard genome sequencing and annotation.</title>
        <authorList>
            <consortium name="The Broad Institute Genomics Platform"/>
            <consortium name="The Broad Institute Genome Sequencing Center for Infectious Disease"/>
            <person name="Wu L."/>
            <person name="Ma J."/>
        </authorList>
    </citation>
    <scope>NUCLEOTIDE SEQUENCE [LARGE SCALE GENOMIC DNA]</scope>
    <source>
        <strain evidence="2">JCM 3369</strain>
    </source>
</reference>
<comment type="caution">
    <text evidence="1">The sequence shown here is derived from an EMBL/GenBank/DDBJ whole genome shotgun (WGS) entry which is preliminary data.</text>
</comment>
<sequence>MMVVSTGRPWEVRYTWSTGLNGVERFPTSERALRFWSELLKRASPPLSVTVTAENTDTHETLPAPLVAKNCGTCDGAGGWTDIKTDRWVTCSRCNGTGQE</sequence>
<dbReference type="RefSeq" id="WP_160819985.1">
    <property type="nucleotide sequence ID" value="NZ_JBHSXE010000001.1"/>
</dbReference>